<accession>A0AAD1U7U6</accession>
<organism evidence="1 2">
    <name type="scientific">Euplotes crassus</name>
    <dbReference type="NCBI Taxonomy" id="5936"/>
    <lineage>
        <taxon>Eukaryota</taxon>
        <taxon>Sar</taxon>
        <taxon>Alveolata</taxon>
        <taxon>Ciliophora</taxon>
        <taxon>Intramacronucleata</taxon>
        <taxon>Spirotrichea</taxon>
        <taxon>Hypotrichia</taxon>
        <taxon>Euplotida</taxon>
        <taxon>Euplotidae</taxon>
        <taxon>Moneuplotes</taxon>
    </lineage>
</organism>
<reference evidence="1" key="1">
    <citation type="submission" date="2023-07" db="EMBL/GenBank/DDBJ databases">
        <authorList>
            <consortium name="AG Swart"/>
            <person name="Singh M."/>
            <person name="Singh A."/>
            <person name="Seah K."/>
            <person name="Emmerich C."/>
        </authorList>
    </citation>
    <scope>NUCLEOTIDE SEQUENCE</scope>
    <source>
        <strain evidence="1">DP1</strain>
    </source>
</reference>
<sequence>MKALTSNGKRDPQLIKENKIVNKMRKMFIKGIDPHSNKPVLTLKDKQRKVSPKKVHKRGKNVCDYGIFPSSETISFPILEKSNSQTFIDSKNIANPTINLCQDVARSQIMEEQSETSSEPISRKFNRSIIKIKKLNSPKRVEASPVFLRDIPKKRFKEKKQIKIPMIKRSFKHGLVKNAVQFKKEIFDPFREKRKQLSMKQIGKDKLKPRISDFEIGLLDEFIRNRFGLSKQMTAYDVLIAKAMQAKQGQEAKPRRKKKSLSPDLSYMSDRNPYFIDFAKSMKNHGKEIIESIGRNPRFQRQNHTESFSLENSVLDDHFSQNHMSPKKRVNLRSLDIAKCKDIMEKTTVESLYSTGQHSLPFIKGNAQRYDRRERTLDCSNVSNLLPILNSGLDIKNPDMLERSAERTDNIKSMIKQLDSKYFSPRSELENKKRKNKKLYRSMALQSNDDGTKADSQYEFAKKFNIKCLYQGSDNFLKLKRKIYLEQVRQL</sequence>
<name>A0AAD1U7U6_EUPCR</name>
<evidence type="ECO:0000313" key="1">
    <source>
        <dbReference type="EMBL" id="CAI2363940.1"/>
    </source>
</evidence>
<evidence type="ECO:0000313" key="2">
    <source>
        <dbReference type="Proteomes" id="UP001295684"/>
    </source>
</evidence>
<protein>
    <submittedName>
        <fullName evidence="1">Uncharacterized protein</fullName>
    </submittedName>
</protein>
<dbReference type="AlphaFoldDB" id="A0AAD1U7U6"/>
<proteinExistence type="predicted"/>
<dbReference type="EMBL" id="CAMPGE010005095">
    <property type="protein sequence ID" value="CAI2363940.1"/>
    <property type="molecule type" value="Genomic_DNA"/>
</dbReference>
<comment type="caution">
    <text evidence="1">The sequence shown here is derived from an EMBL/GenBank/DDBJ whole genome shotgun (WGS) entry which is preliminary data.</text>
</comment>
<dbReference type="Proteomes" id="UP001295684">
    <property type="component" value="Unassembled WGS sequence"/>
</dbReference>
<keyword evidence="2" id="KW-1185">Reference proteome</keyword>
<gene>
    <name evidence="1" type="ORF">ECRASSUSDP1_LOCUS5280</name>
</gene>